<reference evidence="1 2" key="1">
    <citation type="journal article" date="2011" name="Proc. Natl. Acad. Sci. U.S.A.">
        <title>Genome and transcriptome analyses of the mountain pine beetle-fungal symbiont Grosmannia clavigera, a lodgepole pine pathogen.</title>
        <authorList>
            <person name="DiGuistini S."/>
            <person name="Wang Y."/>
            <person name="Liao N.Y."/>
            <person name="Taylor G."/>
            <person name="Tanguay P."/>
            <person name="Feau N."/>
            <person name="Henrissat B."/>
            <person name="Chan S.K."/>
            <person name="Hesse-Orce U."/>
            <person name="Alamouti S.M."/>
            <person name="Tsui C.K.M."/>
            <person name="Docking R.T."/>
            <person name="Levasseur A."/>
            <person name="Haridas S."/>
            <person name="Robertson G."/>
            <person name="Birol I."/>
            <person name="Holt R.A."/>
            <person name="Marra M.A."/>
            <person name="Hamelin R.C."/>
            <person name="Hirst M."/>
            <person name="Jones S.J.M."/>
            <person name="Bohlmann J."/>
            <person name="Breuil C."/>
        </authorList>
    </citation>
    <scope>NUCLEOTIDE SEQUENCE [LARGE SCALE GENOMIC DNA]</scope>
    <source>
        <strain evidence="2">kw1407 / UAMH 11150</strain>
    </source>
</reference>
<keyword evidence="2" id="KW-1185">Reference proteome</keyword>
<protein>
    <submittedName>
        <fullName evidence="1">Uncharacterized protein</fullName>
    </submittedName>
</protein>
<dbReference type="HOGENOM" id="CLU_1170743_0_0_1"/>
<dbReference type="GeneID" id="25978819"/>
<gene>
    <name evidence="1" type="ORF">CMQ_5491</name>
</gene>
<dbReference type="AlphaFoldDB" id="F0XSR7"/>
<dbReference type="InParanoid" id="F0XSR7"/>
<dbReference type="RefSeq" id="XP_014168553.1">
    <property type="nucleotide sequence ID" value="XM_014313078.1"/>
</dbReference>
<name>F0XSR7_GROCL</name>
<accession>F0XSR7</accession>
<sequence length="237" mass="26537">MARSEQLGPHRCKWQRPLFVDGLLQEQDDCRHRADAAARGGRPEHLTEWERHKHRQQSSRACIGLGLRPQSPEGESARPLLTVAGRFVSQWEDVTAGTSAVSGHFPTVSVDLCFGDRRTLLRGSSPLSALSACTTEDPRRRESIATLSDRSLRPRLTETTHHTAGFRHPCQASRSATTFYDAFVHLPVARNPRLPCQKRRRKKGAPGFYDSLLPMGFLRILGSPWQRAPSADRSAVR</sequence>
<dbReference type="Proteomes" id="UP000007796">
    <property type="component" value="Unassembled WGS sequence"/>
</dbReference>
<evidence type="ECO:0000313" key="2">
    <source>
        <dbReference type="Proteomes" id="UP000007796"/>
    </source>
</evidence>
<proteinExistence type="predicted"/>
<evidence type="ECO:0000313" key="1">
    <source>
        <dbReference type="EMBL" id="EFW99070.1"/>
    </source>
</evidence>
<dbReference type="EMBL" id="GL629997">
    <property type="protein sequence ID" value="EFW99070.1"/>
    <property type="molecule type" value="Genomic_DNA"/>
</dbReference>
<organism evidence="2">
    <name type="scientific">Grosmannia clavigera (strain kw1407 / UAMH 11150)</name>
    <name type="common">Blue stain fungus</name>
    <name type="synonym">Graphiocladiella clavigera</name>
    <dbReference type="NCBI Taxonomy" id="655863"/>
    <lineage>
        <taxon>Eukaryota</taxon>
        <taxon>Fungi</taxon>
        <taxon>Dikarya</taxon>
        <taxon>Ascomycota</taxon>
        <taxon>Pezizomycotina</taxon>
        <taxon>Sordariomycetes</taxon>
        <taxon>Sordariomycetidae</taxon>
        <taxon>Ophiostomatales</taxon>
        <taxon>Ophiostomataceae</taxon>
        <taxon>Leptographium</taxon>
    </lineage>
</organism>